<dbReference type="InterPro" id="IPR032179">
    <property type="entry name" value="Cry22Aa_Ig-like"/>
</dbReference>
<dbReference type="SMART" id="SM01276">
    <property type="entry name" value="M60-like"/>
    <property type="match status" value="1"/>
</dbReference>
<dbReference type="Pfam" id="PF17291">
    <property type="entry name" value="M60-like_N"/>
    <property type="match status" value="1"/>
</dbReference>
<dbReference type="PANTHER" id="PTHR15730">
    <property type="entry name" value="EXPERIMENTAL AUTOIMMUNE PROSTATITIS ANTIGEN 2-RELATED"/>
    <property type="match status" value="1"/>
</dbReference>
<dbReference type="InterPro" id="IPR000421">
    <property type="entry name" value="FA58C"/>
</dbReference>
<feature type="region of interest" description="Disordered" evidence="2">
    <location>
        <begin position="846"/>
        <end position="866"/>
    </location>
</feature>
<dbReference type="Pfam" id="PF00754">
    <property type="entry name" value="F5_F8_type_C"/>
    <property type="match status" value="1"/>
</dbReference>
<dbReference type="InterPro" id="IPR051244">
    <property type="entry name" value="TCAF"/>
</dbReference>
<dbReference type="Gene3D" id="2.60.40.10">
    <property type="entry name" value="Immunoglobulins"/>
    <property type="match status" value="5"/>
</dbReference>
<keyword evidence="3" id="KW-0812">Transmembrane</keyword>
<dbReference type="GO" id="GO:0016798">
    <property type="term" value="F:hydrolase activity, acting on glycosyl bonds"/>
    <property type="evidence" value="ECO:0007669"/>
    <property type="project" value="UniProtKB-KW"/>
</dbReference>
<accession>A0A126G964</accession>
<evidence type="ECO:0000259" key="6">
    <source>
        <dbReference type="PROSITE" id="PS51723"/>
    </source>
</evidence>
<protein>
    <submittedName>
        <fullName evidence="7">Antigenic protein NP1</fullName>
    </submittedName>
</protein>
<gene>
    <name evidence="7" type="ORF">JFP838_pB0011</name>
</gene>
<dbReference type="Pfam" id="PF16403">
    <property type="entry name" value="Bact_surface_Ig-like"/>
    <property type="match status" value="4"/>
</dbReference>
<keyword evidence="1" id="KW-0326">Glycosidase</keyword>
<evidence type="ECO:0000256" key="1">
    <source>
        <dbReference type="ARBA" id="ARBA00023295"/>
    </source>
</evidence>
<feature type="transmembrane region" description="Helical" evidence="3">
    <location>
        <begin position="1541"/>
        <end position="1560"/>
    </location>
</feature>
<keyword evidence="3" id="KW-1133">Transmembrane helix</keyword>
<feature type="signal peptide" evidence="4">
    <location>
        <begin position="1"/>
        <end position="27"/>
    </location>
</feature>
<organism evidence="7">
    <name type="scientific">Clostridium perfringens</name>
    <dbReference type="NCBI Taxonomy" id="1502"/>
    <lineage>
        <taxon>Bacteria</taxon>
        <taxon>Bacillati</taxon>
        <taxon>Bacillota</taxon>
        <taxon>Clostridia</taxon>
        <taxon>Eubacteriales</taxon>
        <taxon>Clostridiaceae</taxon>
        <taxon>Clostridium</taxon>
    </lineage>
</organism>
<dbReference type="RefSeq" id="WP_075809522.1">
    <property type="nucleotide sequence ID" value="NZ_CP134231.1"/>
</dbReference>
<evidence type="ECO:0000256" key="4">
    <source>
        <dbReference type="SAM" id="SignalP"/>
    </source>
</evidence>
<dbReference type="InterPro" id="IPR035423">
    <property type="entry name" value="M60-like_N"/>
</dbReference>
<dbReference type="Pfam" id="PF13402">
    <property type="entry name" value="Peptidase_M60"/>
    <property type="match status" value="1"/>
</dbReference>
<name>A0A126G964_CLOPF</name>
<evidence type="ECO:0000313" key="7">
    <source>
        <dbReference type="EMBL" id="ALD82545.1"/>
    </source>
</evidence>
<dbReference type="InterPro" id="IPR008979">
    <property type="entry name" value="Galactose-bd-like_sf"/>
</dbReference>
<dbReference type="InterPro" id="IPR013783">
    <property type="entry name" value="Ig-like_fold"/>
</dbReference>
<evidence type="ECO:0000259" key="5">
    <source>
        <dbReference type="PROSITE" id="PS50022"/>
    </source>
</evidence>
<proteinExistence type="predicted"/>
<dbReference type="PROSITE" id="PS51723">
    <property type="entry name" value="PEPTIDASE_M60"/>
    <property type="match status" value="1"/>
</dbReference>
<feature type="domain" description="F5/8 type C" evidence="5">
    <location>
        <begin position="836"/>
        <end position="991"/>
    </location>
</feature>
<geneLocation type="plasmid" evidence="7">
    <name>pJP838B</name>
</geneLocation>
<keyword evidence="7" id="KW-0614">Plasmid</keyword>
<keyword evidence="3" id="KW-0472">Membrane</keyword>
<evidence type="ECO:0000256" key="3">
    <source>
        <dbReference type="SAM" id="Phobius"/>
    </source>
</evidence>
<keyword evidence="1" id="KW-0378">Hydrolase</keyword>
<feature type="domain" description="Peptidase M60" evidence="6">
    <location>
        <begin position="146"/>
        <end position="465"/>
    </location>
</feature>
<dbReference type="InterPro" id="IPR031161">
    <property type="entry name" value="Peptidase_M60_dom"/>
</dbReference>
<evidence type="ECO:0000256" key="2">
    <source>
        <dbReference type="SAM" id="MobiDB-lite"/>
    </source>
</evidence>
<feature type="compositionally biased region" description="Polar residues" evidence="2">
    <location>
        <begin position="855"/>
        <end position="866"/>
    </location>
</feature>
<dbReference type="EMBL" id="KT020842">
    <property type="protein sequence ID" value="ALD82545.1"/>
    <property type="molecule type" value="Genomic_DNA"/>
</dbReference>
<dbReference type="PANTHER" id="PTHR15730:SF5">
    <property type="entry name" value="SI:CH211-210B2.2-RELATED"/>
    <property type="match status" value="1"/>
</dbReference>
<dbReference type="PROSITE" id="PS50022">
    <property type="entry name" value="FA58C_3"/>
    <property type="match status" value="1"/>
</dbReference>
<dbReference type="Gene3D" id="3.40.390.80">
    <property type="entry name" value="Peptidase M60, enhancin-like domain 2"/>
    <property type="match status" value="1"/>
</dbReference>
<feature type="chain" id="PRO_5007270029" evidence="4">
    <location>
        <begin position="28"/>
        <end position="1564"/>
    </location>
</feature>
<keyword evidence="4" id="KW-0732">Signal</keyword>
<dbReference type="SUPFAM" id="SSF49785">
    <property type="entry name" value="Galactose-binding domain-like"/>
    <property type="match status" value="1"/>
</dbReference>
<reference evidence="7" key="1">
    <citation type="journal article" date="2016" name="PLoS ONE">
        <title>Plasmid Characterization and Chromosome Analysis of Two netF+ Clostridium perfringens Isolates Associated with Foal and Canine Necrotizing Enteritis.</title>
        <authorList>
            <person name="Mehdizadeh Gohari I."/>
            <person name="Kropinski A.M."/>
            <person name="Weese S.J."/>
            <person name="Parreira V.R."/>
            <person name="Whitehead A.E."/>
            <person name="Boerlin P."/>
            <person name="Prescott J.F."/>
        </authorList>
    </citation>
    <scope>NUCLEOTIDE SEQUENCE</scope>
    <source>
        <strain evidence="7">JP838</strain>
        <plasmid evidence="7">pJP838B</plasmid>
    </source>
</reference>
<dbReference type="Gene3D" id="2.60.120.260">
    <property type="entry name" value="Galactose-binding domain-like"/>
    <property type="match status" value="1"/>
</dbReference>
<sequence>MKKNIAKLILFIMITVQMQNISTIVFANDNYDYSNPIYSNGIDDTFVYDSTDSIIITKKNIKRKLPKVTGMYDISKYPIPLNNVVPDKETFELIKLENKQIMDSVEKDIENGTLTKHKAADGQFFDSIPDDVLGVEKKVYINTNAKGSHSLASYVPAGEIATIKLNDEALKYAKKGKLKICVGMTMVNAEDYNYNNSNQNRMPYLGKTFSVNKSETKVGTPFGGMLYIDIDDSVPSGLRFEVDVKGVVDTPYYDLGRTTDEEWKESKNTPGLFAEIRTPYLRFMVPSKFIRNINNPHNAALFWTNIAALSSNIMDQNHRVKPMSLVFDQYITAGIAYASVGAWICNLPPDWATGVLDYDNIMKSGEWGTIHEINHHYQRRYLNYSDEWGVGDEFSEITNNALSSVSYILYTNIAAYRGEEGTYDWNKVADPYSSLKQQIYEGKQYYPNKPNIGNFMYSTFAHEIGPINFINVVKSTYDGGTFNGVYIPPYDYKLESDCEKSRSDRYDDLAYRLCVASERDYTWYIQNELLWPIKQETINKIKSHKYKETIPVQSVYSMGELGRETGRPFFIPSTGYVFDFGKSLISPGKVTVLDVSTPKYGTLTKLPDGKYEYKLNSSIPKNVKDEFILTVKVEADGIINETKLNCTIGIDYNSSNVEKFNITKWDIHEALEDLKIKHPYATSTSIGMKIYTDDGNNLARANGYFIVDEPGEYEFQAFGDDRAVFELNLEDGTTFQSLTEDYSENAASAYNHNKSTNFIAKLEANKPYSYTLICNNNGGPGWADVNIRKTSKDSKWQSVKQVYSNLNNVGKLTDRTFEMPKPEYVRPHTLASGNETVIKNLKVMSTPKGVEPNDDPNSVNEGNTDNIVDEDINTYFHSSYSNDKTPFPHEYIFNLGEKKSFNNLEVYTRRTGDAVGIIGNYEIYVSDEYDGDNTIWNKIAEDYTRKGNSNAASDLKIKLPTTSSKYLKIKALNNRDDYDLTIIAEVKLSTVTNIKNVIAQNSSFIQYKGDWTPKHDGAFVSGGTYNTTTGYFKYCFEGKESNIYVTKDTEVEIKIDGGKWQRVTFKGSLREPSITLNMIKEGKHVIEVRAINKEIALNMISTDGIFYKGKSPVKSDPPIINGANNITIKVSDIDKFNNHLLDGIIVTDDNDIIDPLSVNVIGTVGKPASGKDEDYKLTYEVTDSDGNTTTINRLVTVTNRLPEITANDVIIKKGQSINLLIDPNIGLNVTDHEDGNIKDNLMIKSNGGFNETNPKEGIYSVVYTVTDNDGNTTDKEISITVESNNAPVIIGADKITIKLGKVDTFNNLEGITISDDYDTISPSEIKVTGQIGKPLSGTNQDYTLIYEVKDSDGNVTSIERIITVTNQKPEIHGISDVIIGKGQGKDFDFSEGITATDHEDGDVTKNIIFPKVDLSTLEIGNHELIYKVTDSDGNASTFNRVFTVNTSLVEINNVPIILAEDKTLTVGDEFNPLDEITAEDKEDGDITKDIKVVKNNVDVNTPGTYEVTYEVKDSQEVKVTKTVTIKVKEKNIVTLPNTGNLITLPYIGTILITIGILLKIKKKK</sequence>